<comment type="caution">
    <text evidence="3">The sequence shown here is derived from an EMBL/GenBank/DDBJ whole genome shotgun (WGS) entry which is preliminary data.</text>
</comment>
<feature type="chain" id="PRO_5004081739" evidence="1">
    <location>
        <begin position="27"/>
        <end position="149"/>
    </location>
</feature>
<dbReference type="EMBL" id="AODQ01000075">
    <property type="protein sequence ID" value="EMR02063.1"/>
    <property type="molecule type" value="Genomic_DNA"/>
</dbReference>
<name>M7N046_9BACT</name>
<keyword evidence="1" id="KW-0732">Signal</keyword>
<feature type="domain" description="EF-hand" evidence="2">
    <location>
        <begin position="104"/>
        <end position="139"/>
    </location>
</feature>
<dbReference type="Gene3D" id="1.10.238.10">
    <property type="entry name" value="EF-hand"/>
    <property type="match status" value="2"/>
</dbReference>
<dbReference type="InterPro" id="IPR011992">
    <property type="entry name" value="EF-hand-dom_pair"/>
</dbReference>
<sequence>MNAAKLPLFGIAVLGLLLSVASCRVAEEDTYGRWDADADARLDRNEFTTAWGEAAYFSRWDANRDGTVDESEWNAGRNTYLSRYDETQHGAFTDWNTSGSGSMSEDELRVGIFTYYDTDGDNYLSQDEYRAWRGTSGGGSATGSGTGSN</sequence>
<dbReference type="Proteomes" id="UP000011910">
    <property type="component" value="Unassembled WGS sequence"/>
</dbReference>
<dbReference type="SUPFAM" id="SSF47473">
    <property type="entry name" value="EF-hand"/>
    <property type="match status" value="1"/>
</dbReference>
<dbReference type="PROSITE" id="PS00018">
    <property type="entry name" value="EF_HAND_1"/>
    <property type="match status" value="2"/>
</dbReference>
<dbReference type="PROSITE" id="PS50222">
    <property type="entry name" value="EF_HAND_2"/>
    <property type="match status" value="1"/>
</dbReference>
<organism evidence="3 4">
    <name type="scientific">Cesiribacter andamanensis AMV16</name>
    <dbReference type="NCBI Taxonomy" id="1279009"/>
    <lineage>
        <taxon>Bacteria</taxon>
        <taxon>Pseudomonadati</taxon>
        <taxon>Bacteroidota</taxon>
        <taxon>Cytophagia</taxon>
        <taxon>Cytophagales</taxon>
        <taxon>Cesiribacteraceae</taxon>
        <taxon>Cesiribacter</taxon>
    </lineage>
</organism>
<evidence type="ECO:0000313" key="3">
    <source>
        <dbReference type="EMBL" id="EMR02063.1"/>
    </source>
</evidence>
<protein>
    <submittedName>
        <fullName evidence="3">EF hand containing protein</fullName>
    </submittedName>
</protein>
<keyword evidence="4" id="KW-1185">Reference proteome</keyword>
<dbReference type="OrthoDB" id="853638at2"/>
<dbReference type="Pfam" id="PF13202">
    <property type="entry name" value="EF-hand_5"/>
    <property type="match status" value="2"/>
</dbReference>
<dbReference type="AlphaFoldDB" id="M7N046"/>
<evidence type="ECO:0000259" key="2">
    <source>
        <dbReference type="PROSITE" id="PS50222"/>
    </source>
</evidence>
<evidence type="ECO:0000313" key="4">
    <source>
        <dbReference type="Proteomes" id="UP000011910"/>
    </source>
</evidence>
<dbReference type="GO" id="GO:0005509">
    <property type="term" value="F:calcium ion binding"/>
    <property type="evidence" value="ECO:0007669"/>
    <property type="project" value="InterPro"/>
</dbReference>
<dbReference type="RefSeq" id="WP_009196197.1">
    <property type="nucleotide sequence ID" value="NZ_AODQ01000075.1"/>
</dbReference>
<evidence type="ECO:0000256" key="1">
    <source>
        <dbReference type="SAM" id="SignalP"/>
    </source>
</evidence>
<reference evidence="3 4" key="1">
    <citation type="journal article" date="2013" name="Genome Announc.">
        <title>Draft Genome Sequence of Cesiribacter andamanensis Strain AMV16T, Isolated from a Soil Sample from a Mud Volcano in the Andaman Islands, India.</title>
        <authorList>
            <person name="Shivaji S."/>
            <person name="Ara S."/>
            <person name="Begum Z."/>
            <person name="Srinivas T.N."/>
            <person name="Singh A."/>
            <person name="Kumar Pinnaka A."/>
        </authorList>
    </citation>
    <scope>NUCLEOTIDE SEQUENCE [LARGE SCALE GENOMIC DNA]</scope>
    <source>
        <strain evidence="3 4">AMV16</strain>
    </source>
</reference>
<dbReference type="InterPro" id="IPR002048">
    <property type="entry name" value="EF_hand_dom"/>
</dbReference>
<gene>
    <name evidence="3" type="ORF">ADICEAN_02809</name>
</gene>
<dbReference type="InterPro" id="IPR018247">
    <property type="entry name" value="EF_Hand_1_Ca_BS"/>
</dbReference>
<proteinExistence type="predicted"/>
<accession>M7N046</accession>
<feature type="signal peptide" evidence="1">
    <location>
        <begin position="1"/>
        <end position="26"/>
    </location>
</feature>
<dbReference type="PROSITE" id="PS51257">
    <property type="entry name" value="PROKAR_LIPOPROTEIN"/>
    <property type="match status" value="1"/>
</dbReference>